<gene>
    <name evidence="1" type="ORF">E5336_10840</name>
</gene>
<dbReference type="Proteomes" id="UP000308836">
    <property type="component" value="Unassembled WGS sequence"/>
</dbReference>
<organism evidence="1 2">
    <name type="scientific">Dubosiella muris</name>
    <dbReference type="NCBI Taxonomy" id="3038133"/>
    <lineage>
        <taxon>Bacteria</taxon>
        <taxon>Bacillati</taxon>
        <taxon>Bacillota</taxon>
        <taxon>Erysipelotrichia</taxon>
        <taxon>Erysipelotrichales</taxon>
        <taxon>Erysipelotrichaceae</taxon>
        <taxon>Dubosiella</taxon>
    </lineage>
</organism>
<evidence type="ECO:0000313" key="2">
    <source>
        <dbReference type="Proteomes" id="UP000308836"/>
    </source>
</evidence>
<name>A0AC61R5A1_9FIRM</name>
<proteinExistence type="predicted"/>
<dbReference type="EMBL" id="SRYG01000026">
    <property type="protein sequence ID" value="TGY64988.1"/>
    <property type="molecule type" value="Genomic_DNA"/>
</dbReference>
<comment type="caution">
    <text evidence="1">The sequence shown here is derived from an EMBL/GenBank/DDBJ whole genome shotgun (WGS) entry which is preliminary data.</text>
</comment>
<keyword evidence="2" id="KW-1185">Reference proteome</keyword>
<evidence type="ECO:0000313" key="1">
    <source>
        <dbReference type="EMBL" id="TGY64988.1"/>
    </source>
</evidence>
<reference evidence="1" key="1">
    <citation type="submission" date="2019-04" db="EMBL/GenBank/DDBJ databases">
        <title>Microbes associate with the intestines of laboratory mice.</title>
        <authorList>
            <person name="Navarre W."/>
            <person name="Wong E."/>
            <person name="Huang K."/>
            <person name="Tropini C."/>
            <person name="Ng K."/>
            <person name="Yu B."/>
        </authorList>
    </citation>
    <scope>NUCLEOTIDE SEQUENCE</scope>
    <source>
        <strain evidence="1">NM09_H32</strain>
    </source>
</reference>
<sequence length="267" mass="28973">MAMRKRKKRFPVVAFAGLGLVVFGCSLASAQPPRMELGQANIAPGVLHWFGTDHLGRDLFAMIWSGGRVSLAIGFLGALVSGIVGIVVGTTCAFSSSKVDALLCKGMEIVLSVPSLLLVVLIQSLGGEGSVWSLALVIGLTSWIPLALVVRAEVQTLRREPFVQAAWAMGAGPFYLLRKHLFPNFFPSIAYMLVMSVRDAIVFESTLSFMGLGIGFERVSWGSLLSMADQAFLAGTWWMIVVPGVFLVLVMTCLSDLGEFMRRRWNV</sequence>
<accession>A0AC61R5A1</accession>
<protein>
    <submittedName>
        <fullName evidence="1">ABC transporter permease</fullName>
    </submittedName>
</protein>